<evidence type="ECO:0000313" key="3">
    <source>
        <dbReference type="Proteomes" id="UP000002357"/>
    </source>
</evidence>
<protein>
    <recommendedName>
        <fullName evidence="1">DUF8083 domain-containing protein</fullName>
    </recommendedName>
</protein>
<dbReference type="Proteomes" id="UP000002357">
    <property type="component" value="Chromosome"/>
</dbReference>
<dbReference type="InterPro" id="IPR058396">
    <property type="entry name" value="DUF8083"/>
</dbReference>
<feature type="non-terminal residue" evidence="2">
    <location>
        <position position="90"/>
    </location>
</feature>
<accession>E2PXP3</accession>
<dbReference type="eggNOG" id="ENOG5032IA4">
    <property type="taxonomic scope" value="Bacteria"/>
</dbReference>
<sequence length="90" mass="10411">MVRGQAAADWERWRARNPDARPWIRTSLWQIPVGWFALFADTEREYEPPGPGAAVLRYRTPMVEARRRVARTLRTLREAEHTGPLGEGLL</sequence>
<gene>
    <name evidence="2" type="ORF">SCLAV_3062</name>
</gene>
<proteinExistence type="predicted"/>
<evidence type="ECO:0000259" key="1">
    <source>
        <dbReference type="Pfam" id="PF26312"/>
    </source>
</evidence>
<organism evidence="2 3">
    <name type="scientific">Streptomyces clavuligerus</name>
    <dbReference type="NCBI Taxonomy" id="1901"/>
    <lineage>
        <taxon>Bacteria</taxon>
        <taxon>Bacillati</taxon>
        <taxon>Actinomycetota</taxon>
        <taxon>Actinomycetes</taxon>
        <taxon>Kitasatosporales</taxon>
        <taxon>Streptomycetaceae</taxon>
        <taxon>Streptomyces</taxon>
    </lineage>
</organism>
<name>E2PXP3_STRCL</name>
<dbReference type="Pfam" id="PF26312">
    <property type="entry name" value="DUF8083"/>
    <property type="match status" value="1"/>
</dbReference>
<keyword evidence="3" id="KW-1185">Reference proteome</keyword>
<dbReference type="EMBL" id="CM000913">
    <property type="protein sequence ID" value="EFG08133.1"/>
    <property type="molecule type" value="Genomic_DNA"/>
</dbReference>
<dbReference type="AlphaFoldDB" id="E2PXP3"/>
<evidence type="ECO:0000313" key="2">
    <source>
        <dbReference type="EMBL" id="EFG08133.1"/>
    </source>
</evidence>
<feature type="domain" description="DUF8083" evidence="1">
    <location>
        <begin position="2"/>
        <end position="89"/>
    </location>
</feature>
<reference evidence="2 3" key="1">
    <citation type="journal article" date="2010" name="Genome Biol. Evol.">
        <title>The sequence of a 1.8-mb bacterial linear plasmid reveals a rich evolutionary reservoir of secondary metabolic pathways.</title>
        <authorList>
            <person name="Medema M.H."/>
            <person name="Trefzer A."/>
            <person name="Kovalchuk A."/>
            <person name="van den Berg M."/>
            <person name="Mueller U."/>
            <person name="Heijne W."/>
            <person name="Wu L."/>
            <person name="Alam M.T."/>
            <person name="Ronning C.M."/>
            <person name="Nierman W.C."/>
            <person name="Bovenberg R.A.L."/>
            <person name="Breitling R."/>
            <person name="Takano E."/>
        </authorList>
    </citation>
    <scope>NUCLEOTIDE SEQUENCE [LARGE SCALE GENOMIC DNA]</scope>
    <source>
        <strain evidence="3">ATCC 27064 / DSM 738 / JCM 4710 / NBRC 13307 / NCIMB 12785 / NRRL 3585 / VKM Ac-602</strain>
    </source>
</reference>